<sequence length="660" mass="72795">MLFAGLLLSGEATAQPAKTPLRRADSFFGLHFDFHAGHADMSIGRTLTDGMVDTLLSRVKPDFIQVDSKGHSGVTSYPTKVGYAYSNFTKDPLRLFRDVTRRHGVALYVHHSGVWDFEALKKHPGWARIGSDGKPDDRNTSLFGPYVDSLLIPQLKEISDYGVDGAWVDGDCWAVQPDFSPAALAAFRKETGIHDIPRKKGDPHFDDLLEFSRKAFRRYVGHYADALHRYKPGFQVASNWAFSSFIPEPVDVNVDFISGDLSATNGANSAAFEARCIAPQGKPWDLMAWGFSSNYDGVHSPKPARQLCQEAAQVISMGGGFQAYYTQSRDASIKLWEVGVMEELARFCRARQAYCHKATPVPQVALLYSTTGYKHVTPNVYRPWNGEHNAMRGILDLLLYNQLPTEILMEHHLTGRMQQYPLIVIPEWAKLEPTFRDELVQYARNGGNLLVVGSDALQNFREVLGVQTGEVTTGASYIGLPNQITGISSAYQAFTPLAGTRTVGGVYHNGDMRAYVGPAASIAPLGKGQIAALYLNLGDAYQKRETVQLRNLFAAVVREAFPNPMVQVAGSKKVHVAVNRKDNRLLVNLINMTGSHANKAVHTIDDTEPVGPLTVTVKSAQRPKRILVQPGNQPTSFTYQSGIISVKIPKLDIHSILQVD</sequence>
<dbReference type="InterPro" id="IPR029062">
    <property type="entry name" value="Class_I_gatase-like"/>
</dbReference>
<accession>A0ABP8KQ51</accession>
<proteinExistence type="predicted"/>
<organism evidence="1 2">
    <name type="scientific">Nibrella viscosa</name>
    <dbReference type="NCBI Taxonomy" id="1084524"/>
    <lineage>
        <taxon>Bacteria</taxon>
        <taxon>Pseudomonadati</taxon>
        <taxon>Bacteroidota</taxon>
        <taxon>Cytophagia</taxon>
        <taxon>Cytophagales</taxon>
        <taxon>Spirosomataceae</taxon>
        <taxon>Nibrella</taxon>
    </lineage>
</organism>
<keyword evidence="2" id="KW-1185">Reference proteome</keyword>
<evidence type="ECO:0000313" key="1">
    <source>
        <dbReference type="EMBL" id="GAA4412628.1"/>
    </source>
</evidence>
<reference evidence="2" key="1">
    <citation type="journal article" date="2019" name="Int. J. Syst. Evol. Microbiol.">
        <title>The Global Catalogue of Microorganisms (GCM) 10K type strain sequencing project: providing services to taxonomists for standard genome sequencing and annotation.</title>
        <authorList>
            <consortium name="The Broad Institute Genomics Platform"/>
            <consortium name="The Broad Institute Genome Sequencing Center for Infectious Disease"/>
            <person name="Wu L."/>
            <person name="Ma J."/>
        </authorList>
    </citation>
    <scope>NUCLEOTIDE SEQUENCE [LARGE SCALE GENOMIC DNA]</scope>
    <source>
        <strain evidence="2">JCM 17925</strain>
    </source>
</reference>
<dbReference type="SUPFAM" id="SSF52317">
    <property type="entry name" value="Class I glutamine amidotransferase-like"/>
    <property type="match status" value="1"/>
</dbReference>
<evidence type="ECO:0008006" key="3">
    <source>
        <dbReference type="Google" id="ProtNLM"/>
    </source>
</evidence>
<dbReference type="Gene3D" id="3.40.50.880">
    <property type="match status" value="1"/>
</dbReference>
<name>A0ABP8KQ51_9BACT</name>
<comment type="caution">
    <text evidence="1">The sequence shown here is derived from an EMBL/GenBank/DDBJ whole genome shotgun (WGS) entry which is preliminary data.</text>
</comment>
<dbReference type="InterPro" id="IPR017853">
    <property type="entry name" value="GH"/>
</dbReference>
<dbReference type="Gene3D" id="3.20.20.80">
    <property type="entry name" value="Glycosidases"/>
    <property type="match status" value="1"/>
</dbReference>
<evidence type="ECO:0000313" key="2">
    <source>
        <dbReference type="Proteomes" id="UP001500936"/>
    </source>
</evidence>
<dbReference type="SUPFAM" id="SSF51445">
    <property type="entry name" value="(Trans)glycosidases"/>
    <property type="match status" value="1"/>
</dbReference>
<dbReference type="EMBL" id="BAABHB010000009">
    <property type="protein sequence ID" value="GAA4412628.1"/>
    <property type="molecule type" value="Genomic_DNA"/>
</dbReference>
<protein>
    <recommendedName>
        <fullName evidence="3">Beta-galactosidase trimerisation domain-containing protein</fullName>
    </recommendedName>
</protein>
<dbReference type="Proteomes" id="UP001500936">
    <property type="component" value="Unassembled WGS sequence"/>
</dbReference>
<gene>
    <name evidence="1" type="ORF">GCM10023187_40050</name>
</gene>